<reference evidence="1 2" key="1">
    <citation type="submission" date="2022-10" db="EMBL/GenBank/DDBJ databases">
        <authorList>
            <person name="Xie J."/>
            <person name="Shen N."/>
        </authorList>
    </citation>
    <scope>NUCLEOTIDE SEQUENCE [LARGE SCALE GENOMIC DNA]</scope>
    <source>
        <strain evidence="1 2">DSM 41681</strain>
    </source>
</reference>
<comment type="caution">
    <text evidence="1">The sequence shown here is derived from an EMBL/GenBank/DDBJ whole genome shotgun (WGS) entry which is preliminary data.</text>
</comment>
<dbReference type="Pfam" id="PF21848">
    <property type="entry name" value="DUF6907"/>
    <property type="match status" value="1"/>
</dbReference>
<sequence length="190" mass="20631">MHDKVQLSTHARAEDVEQEAIRRSVAAQFPIVDAFLSSAGARPMAPQVSQADEALSRVRAENRTHRIRVLDAPGATLTVTCPAWCESDHEDEVERGTFLEDFTHCGAFRSAEFDDGTNTSVEIMGSAIMQRPFARNEHVPVASVQVVVGGTGDFECDPAQLATLAHALDEHADQLRSLARNLAVIRGGAR</sequence>
<dbReference type="Proteomes" id="UP001352223">
    <property type="component" value="Unassembled WGS sequence"/>
</dbReference>
<evidence type="ECO:0000313" key="2">
    <source>
        <dbReference type="Proteomes" id="UP001352223"/>
    </source>
</evidence>
<dbReference type="InterPro" id="IPR054202">
    <property type="entry name" value="DUF6907"/>
</dbReference>
<evidence type="ECO:0008006" key="3">
    <source>
        <dbReference type="Google" id="ProtNLM"/>
    </source>
</evidence>
<dbReference type="RefSeq" id="WP_324775319.1">
    <property type="nucleotide sequence ID" value="NZ_BAAATS010000057.1"/>
</dbReference>
<proteinExistence type="predicted"/>
<gene>
    <name evidence="1" type="ORF">OKJ48_39365</name>
</gene>
<organism evidence="1 2">
    <name type="scientific">Streptomyces kunmingensis</name>
    <dbReference type="NCBI Taxonomy" id="68225"/>
    <lineage>
        <taxon>Bacteria</taxon>
        <taxon>Bacillati</taxon>
        <taxon>Actinomycetota</taxon>
        <taxon>Actinomycetes</taxon>
        <taxon>Kitasatosporales</taxon>
        <taxon>Streptomycetaceae</taxon>
        <taxon>Streptomyces</taxon>
    </lineage>
</organism>
<keyword evidence="2" id="KW-1185">Reference proteome</keyword>
<evidence type="ECO:0000313" key="1">
    <source>
        <dbReference type="EMBL" id="MEB3966243.1"/>
    </source>
</evidence>
<accession>A0ABU6CNI3</accession>
<protein>
    <recommendedName>
        <fullName evidence="3">GAF domain-containing protein</fullName>
    </recommendedName>
</protein>
<dbReference type="EMBL" id="JAOZYB010000354">
    <property type="protein sequence ID" value="MEB3966243.1"/>
    <property type="molecule type" value="Genomic_DNA"/>
</dbReference>
<name>A0ABU6CNI3_9ACTN</name>